<dbReference type="Gene3D" id="3.40.50.200">
    <property type="entry name" value="Peptidase S8/S53 domain"/>
    <property type="match status" value="1"/>
</dbReference>
<dbReference type="CDD" id="cd04056">
    <property type="entry name" value="Peptidases_S53"/>
    <property type="match status" value="1"/>
</dbReference>
<evidence type="ECO:0000256" key="14">
    <source>
        <dbReference type="ARBA" id="ARBA00023180"/>
    </source>
</evidence>
<keyword evidence="19" id="KW-1185">Reference proteome</keyword>
<dbReference type="PANTHER" id="PTHR14218">
    <property type="entry name" value="PROTEASE S8 TRIPEPTIDYL PEPTIDASE I CLN2"/>
    <property type="match status" value="1"/>
</dbReference>
<feature type="compositionally biased region" description="Basic residues" evidence="16">
    <location>
        <begin position="1233"/>
        <end position="1265"/>
    </location>
</feature>
<dbReference type="InterPro" id="IPR015366">
    <property type="entry name" value="S53_propep"/>
</dbReference>
<keyword evidence="8" id="KW-0479">Metal-binding</keyword>
<feature type="active site" description="Charge relay system" evidence="15">
    <location>
        <position position="262"/>
    </location>
</feature>
<dbReference type="InterPro" id="IPR023828">
    <property type="entry name" value="Peptidase_S8_Ser-AS"/>
</dbReference>
<evidence type="ECO:0000313" key="19">
    <source>
        <dbReference type="Proteomes" id="UP000750711"/>
    </source>
</evidence>
<feature type="region of interest" description="Disordered" evidence="16">
    <location>
        <begin position="1219"/>
        <end position="1286"/>
    </location>
</feature>
<dbReference type="Pfam" id="PF09286">
    <property type="entry name" value="Pro-kuma_activ"/>
    <property type="match status" value="1"/>
</dbReference>
<organism evidence="18 19">
    <name type="scientific">Trichoglossum hirsutum</name>
    <dbReference type="NCBI Taxonomy" id="265104"/>
    <lineage>
        <taxon>Eukaryota</taxon>
        <taxon>Fungi</taxon>
        <taxon>Dikarya</taxon>
        <taxon>Ascomycota</taxon>
        <taxon>Pezizomycotina</taxon>
        <taxon>Geoglossomycetes</taxon>
        <taxon>Geoglossales</taxon>
        <taxon>Geoglossaceae</taxon>
        <taxon>Trichoglossum</taxon>
    </lineage>
</organism>
<comment type="cofactor">
    <cofactor evidence="2">
        <name>Ca(2+)</name>
        <dbReference type="ChEBI" id="CHEBI:29108"/>
    </cofactor>
</comment>
<accession>A0A9P8L9E4</accession>
<dbReference type="SUPFAM" id="SSF52743">
    <property type="entry name" value="Subtilisin-like"/>
    <property type="match status" value="1"/>
</dbReference>
<keyword evidence="9 15" id="KW-0378">Hydrolase</keyword>
<comment type="caution">
    <text evidence="15">Lacks conserved residue(s) required for the propagation of feature annotation.</text>
</comment>
<evidence type="ECO:0000256" key="13">
    <source>
        <dbReference type="ARBA" id="ARBA00023145"/>
    </source>
</evidence>
<evidence type="ECO:0000256" key="7">
    <source>
        <dbReference type="ARBA" id="ARBA00022670"/>
    </source>
</evidence>
<dbReference type="GO" id="GO:0006508">
    <property type="term" value="P:proteolysis"/>
    <property type="evidence" value="ECO:0007669"/>
    <property type="project" value="UniProtKB-KW"/>
</dbReference>
<dbReference type="EMBL" id="JAGHQM010000992">
    <property type="protein sequence ID" value="KAH0556853.1"/>
    <property type="molecule type" value="Genomic_DNA"/>
</dbReference>
<dbReference type="InterPro" id="IPR050819">
    <property type="entry name" value="Tripeptidyl-peptidase_I"/>
</dbReference>
<keyword evidence="7 15" id="KW-0645">Protease</keyword>
<evidence type="ECO:0000256" key="1">
    <source>
        <dbReference type="ARBA" id="ARBA00001910"/>
    </source>
</evidence>
<evidence type="ECO:0000256" key="6">
    <source>
        <dbReference type="ARBA" id="ARBA00022525"/>
    </source>
</evidence>
<evidence type="ECO:0000256" key="15">
    <source>
        <dbReference type="PROSITE-ProRule" id="PRU01032"/>
    </source>
</evidence>
<dbReference type="SMART" id="SM00944">
    <property type="entry name" value="Pro-kuma_activ"/>
    <property type="match status" value="1"/>
</dbReference>
<keyword evidence="13" id="KW-0865">Zymogen</keyword>
<evidence type="ECO:0000256" key="8">
    <source>
        <dbReference type="ARBA" id="ARBA00022723"/>
    </source>
</evidence>
<keyword evidence="10 15" id="KW-0720">Serine protease</keyword>
<feature type="domain" description="Peptidase S53" evidence="17">
    <location>
        <begin position="188"/>
        <end position="548"/>
    </location>
</feature>
<feature type="active site" description="Charge relay system" evidence="15">
    <location>
        <position position="258"/>
    </location>
</feature>
<comment type="caution">
    <text evidence="18">The sequence shown here is derived from an EMBL/GenBank/DDBJ whole genome shotgun (WGS) entry which is preliminary data.</text>
</comment>
<keyword evidence="11" id="KW-0106">Calcium</keyword>
<evidence type="ECO:0000313" key="18">
    <source>
        <dbReference type="EMBL" id="KAH0556853.1"/>
    </source>
</evidence>
<comment type="function">
    <text evidence="3">Secreted tripeptidyl-peptidase which degrades proteins at acidic pHs and is involved in virulence.</text>
</comment>
<evidence type="ECO:0000256" key="4">
    <source>
        <dbReference type="ARBA" id="ARBA00004239"/>
    </source>
</evidence>
<sequence>MPIVPGSARPPHPDAKVIGKLGPDTTVDFILLLRQRPDGQPLPDLDYWQKTPATSHSFPSPYEYAQLYGASQEDLNTVTTFLEARGVIVVDKHAGKRMINVECTALLVRKVFGVDLNTYEAPMPTSMRKFTNMQAVTNRSQDSATQAHRGFEGHVLIPTELTDIVTAVIGLDNRVLGGRNGDPANPVQTTVPTTAGYYNYPTTGASDQTIGVMSLGNYNPNDIASYFAQFSAPWNTGPKAIVNVSVNYSNDPTKPDMETTQDIETSATTGLGCTVNVYTLNNNEAGWAVFLNRVLFPQTENQPNVITTSWYLTNDDSTMGDPSQSGSPANVLSTLFQQCAAIGINIITSAGDSGAQDGVANTGDYVQYPASEPWATCVGGTMIGNVSTTTPVTFDENAWNNSGGATGSGMSRIFPTPSYQTAAGITGFPQQPSNTIVSGKRFLPDVSAMVTFSGFIMNGKGYSYRGTSCSAPFVAGLVASLRSSFGRNLGFLNTLLYQMGSYPYKDTTVGNNQWNTTAPFFNCGPGYDPVTGWGSIDGSRILNGLARLLYSQSLYFNAGKNSFGLNDVQNNHLKWPATLDLNLEGFAPNDLTGIPAPVVTGPLISNHSIAVTVGAQKNEIQTASDVPQRIFWPIEIDFSAAAAHTLGDTAHPGGIFPDPNNSPQTSIINVQMSIGSTTLNAPCELEFTAGANPYFSNVSNTAVNNNQPNVWWLSEDLRVFTVTPGTNAAPVTQPGKPGPSLNAINKSTWDTTAGYTYIQQLLTYLNTNFSSPSGTDPFATLLPNQSNAFQEDASLVTPFSIDPANPNPGQPRFTNYNFAIARVRLEGASAGVPVKCFFRLFTSNSPNTNYTPSTSYAVDPVSGDPVVAPDRSSIPFFASGNCETNSDFAKQTDYVANGANARVNVNAGSTWMYFGCYINVYPTTNTLNVAGTSKAISAWLNGGHQCLVAEISYPPAPIIPIAGVTAGPINCDKLAQRNLQVTLSDNPGPASTHLVPQTFDTRATVVVPGATKPDELMIDWGNTPPDSIARIYWPAIPATEVVALAKKYYSTHQLRLDSQGDPNTVEVTVPVGYTFVPIPIRATDVSFAGLLTVQLPQGITVGQDFLLSIRRISTKPFERIGIVPKAAQASIVPTSSTTKTVISADTYRFTVGSFALRIPVTTPGNIIPGDRDLQAIIAWRLNQLSTGDRWYPVLVRYLSYITSRIDGLGAGGLPVIPGPWGATPPTTSGTGPGRHRSCSRSRSRSRSRSSSRSRSRSRGPRRRRSPVIYASPKPQRPPPPPVKDEVPCDTVCGKISGLTYDCNGYFCGFKLICQETEAEYSFYCIATMIQNLAHDAIRKDVTVEVQFKCGGDEKDDKGGWREFRRMTTRDKKGDADAEAEADADGGKGRLVMSYAGGVYGNGPRLW</sequence>
<dbReference type="Proteomes" id="UP000750711">
    <property type="component" value="Unassembled WGS sequence"/>
</dbReference>
<evidence type="ECO:0000256" key="2">
    <source>
        <dbReference type="ARBA" id="ARBA00001913"/>
    </source>
</evidence>
<dbReference type="PROSITE" id="PS00138">
    <property type="entry name" value="SUBTILASE_SER"/>
    <property type="match status" value="1"/>
</dbReference>
<dbReference type="SUPFAM" id="SSF54897">
    <property type="entry name" value="Protease propeptides/inhibitors"/>
    <property type="match status" value="1"/>
</dbReference>
<comment type="subcellular location">
    <subcellularLocation>
        <location evidence="4">Secreted</location>
        <location evidence="4">Extracellular space</location>
    </subcellularLocation>
</comment>
<dbReference type="GO" id="GO:0005576">
    <property type="term" value="C:extracellular region"/>
    <property type="evidence" value="ECO:0007669"/>
    <property type="project" value="UniProtKB-SubCell"/>
</dbReference>
<dbReference type="InterPro" id="IPR036852">
    <property type="entry name" value="Peptidase_S8/S53_dom_sf"/>
</dbReference>
<reference evidence="18" key="1">
    <citation type="submission" date="2021-03" db="EMBL/GenBank/DDBJ databases">
        <title>Comparative genomics and phylogenomic investigation of the class Geoglossomycetes provide insights into ecological specialization and systematics.</title>
        <authorList>
            <person name="Melie T."/>
            <person name="Pirro S."/>
            <person name="Miller A.N."/>
            <person name="Quandt A."/>
        </authorList>
    </citation>
    <scope>NUCLEOTIDE SEQUENCE</scope>
    <source>
        <strain evidence="18">CAQ_001_2017</strain>
    </source>
</reference>
<comment type="catalytic activity">
    <reaction evidence="1">
        <text>Release of an N-terminal tripeptide from a polypeptide.</text>
        <dbReference type="EC" id="3.4.14.10"/>
    </reaction>
</comment>
<evidence type="ECO:0000256" key="9">
    <source>
        <dbReference type="ARBA" id="ARBA00022801"/>
    </source>
</evidence>
<evidence type="ECO:0000256" key="3">
    <source>
        <dbReference type="ARBA" id="ARBA00002451"/>
    </source>
</evidence>
<evidence type="ECO:0000256" key="12">
    <source>
        <dbReference type="ARBA" id="ARBA00023026"/>
    </source>
</evidence>
<evidence type="ECO:0000256" key="5">
    <source>
        <dbReference type="ARBA" id="ARBA00012462"/>
    </source>
</evidence>
<keyword evidence="14" id="KW-0325">Glycoprotein</keyword>
<proteinExistence type="predicted"/>
<dbReference type="EC" id="3.4.14.10" evidence="5"/>
<protein>
    <recommendedName>
        <fullName evidence="5">tripeptidyl-peptidase II</fullName>
        <ecNumber evidence="5">3.4.14.10</ecNumber>
    </recommendedName>
</protein>
<dbReference type="PANTHER" id="PTHR14218:SF32">
    <property type="entry name" value="TRIPEPTIDYL PEPTIDASE SED3 (AFU_ORTHOLOGUE AFUA_3G08930)"/>
    <property type="match status" value="1"/>
</dbReference>
<evidence type="ECO:0000259" key="17">
    <source>
        <dbReference type="PROSITE" id="PS51695"/>
    </source>
</evidence>
<feature type="active site" description="Charge relay system" evidence="15">
    <location>
        <position position="468"/>
    </location>
</feature>
<dbReference type="InterPro" id="IPR030400">
    <property type="entry name" value="Sedolisin_dom"/>
</dbReference>
<keyword evidence="6" id="KW-0964">Secreted</keyword>
<keyword evidence="12" id="KW-0843">Virulence</keyword>
<dbReference type="GO" id="GO:0004252">
    <property type="term" value="F:serine-type endopeptidase activity"/>
    <property type="evidence" value="ECO:0007669"/>
    <property type="project" value="UniProtKB-UniRule"/>
</dbReference>
<feature type="compositionally biased region" description="Low complexity" evidence="16">
    <location>
        <begin position="1219"/>
        <end position="1229"/>
    </location>
</feature>
<evidence type="ECO:0000256" key="11">
    <source>
        <dbReference type="ARBA" id="ARBA00022837"/>
    </source>
</evidence>
<name>A0A9P8L9E4_9PEZI</name>
<dbReference type="PROSITE" id="PS51695">
    <property type="entry name" value="SEDOLISIN"/>
    <property type="match status" value="1"/>
</dbReference>
<dbReference type="GO" id="GO:0046872">
    <property type="term" value="F:metal ion binding"/>
    <property type="evidence" value="ECO:0007669"/>
    <property type="project" value="UniProtKB-KW"/>
</dbReference>
<gene>
    <name evidence="18" type="ORF">GP486_005357</name>
</gene>
<dbReference type="GO" id="GO:0008240">
    <property type="term" value="F:tripeptidyl-peptidase activity"/>
    <property type="evidence" value="ECO:0007669"/>
    <property type="project" value="UniProtKB-EC"/>
</dbReference>
<evidence type="ECO:0000256" key="16">
    <source>
        <dbReference type="SAM" id="MobiDB-lite"/>
    </source>
</evidence>
<evidence type="ECO:0000256" key="10">
    <source>
        <dbReference type="ARBA" id="ARBA00022825"/>
    </source>
</evidence>